<dbReference type="RefSeq" id="XP_014151520.1">
    <property type="nucleotide sequence ID" value="XM_014296045.1"/>
</dbReference>
<keyword evidence="2" id="KW-1185">Reference proteome</keyword>
<evidence type="ECO:0000313" key="2">
    <source>
        <dbReference type="Proteomes" id="UP000054560"/>
    </source>
</evidence>
<dbReference type="Proteomes" id="UP000054560">
    <property type="component" value="Unassembled WGS sequence"/>
</dbReference>
<reference evidence="1 2" key="1">
    <citation type="submission" date="2011-02" db="EMBL/GenBank/DDBJ databases">
        <title>The Genome Sequence of Sphaeroforma arctica JP610.</title>
        <authorList>
            <consortium name="The Broad Institute Genome Sequencing Platform"/>
            <person name="Russ C."/>
            <person name="Cuomo C."/>
            <person name="Young S.K."/>
            <person name="Zeng Q."/>
            <person name="Gargeya S."/>
            <person name="Alvarado L."/>
            <person name="Berlin A."/>
            <person name="Chapman S.B."/>
            <person name="Chen Z."/>
            <person name="Freedman E."/>
            <person name="Gellesch M."/>
            <person name="Goldberg J."/>
            <person name="Griggs A."/>
            <person name="Gujja S."/>
            <person name="Heilman E."/>
            <person name="Heiman D."/>
            <person name="Howarth C."/>
            <person name="Mehta T."/>
            <person name="Neiman D."/>
            <person name="Pearson M."/>
            <person name="Roberts A."/>
            <person name="Saif S."/>
            <person name="Shea T."/>
            <person name="Shenoy N."/>
            <person name="Sisk P."/>
            <person name="Stolte C."/>
            <person name="Sykes S."/>
            <person name="White J."/>
            <person name="Yandava C."/>
            <person name="Burger G."/>
            <person name="Gray M.W."/>
            <person name="Holland P.W.H."/>
            <person name="King N."/>
            <person name="Lang F.B.F."/>
            <person name="Roger A.J."/>
            <person name="Ruiz-Trillo I."/>
            <person name="Haas B."/>
            <person name="Nusbaum C."/>
            <person name="Birren B."/>
        </authorList>
    </citation>
    <scope>NUCLEOTIDE SEQUENCE [LARGE SCALE GENOMIC DNA]</scope>
    <source>
        <strain evidence="1 2">JP610</strain>
    </source>
</reference>
<organism evidence="1 2">
    <name type="scientific">Sphaeroforma arctica JP610</name>
    <dbReference type="NCBI Taxonomy" id="667725"/>
    <lineage>
        <taxon>Eukaryota</taxon>
        <taxon>Ichthyosporea</taxon>
        <taxon>Ichthyophonida</taxon>
        <taxon>Sphaeroforma</taxon>
    </lineage>
</organism>
<name>A0A0L0FNR2_9EUKA</name>
<dbReference type="EMBL" id="KQ242679">
    <property type="protein sequence ID" value="KNC77618.1"/>
    <property type="molecule type" value="Genomic_DNA"/>
</dbReference>
<feature type="non-terminal residue" evidence="1">
    <location>
        <position position="1"/>
    </location>
</feature>
<dbReference type="AlphaFoldDB" id="A0A0L0FNR2"/>
<protein>
    <submittedName>
        <fullName evidence="1">Uncharacterized protein</fullName>
    </submittedName>
</protein>
<accession>A0A0L0FNR2</accession>
<gene>
    <name evidence="1" type="ORF">SARC_09924</name>
</gene>
<sequence length="112" mass="12527">KLSTLYMQGLWPCEDWAWCGAVCTAVTGVWTTCEVVSCESAESVTECMSEFVVERVRLEKPECVSSLEVWNCGFCVELWTVDCGLWSVDCGVWTLVEFGQASDVVTLSIYLF</sequence>
<proteinExistence type="predicted"/>
<dbReference type="GeneID" id="25910428"/>
<evidence type="ECO:0000313" key="1">
    <source>
        <dbReference type="EMBL" id="KNC77618.1"/>
    </source>
</evidence>